<dbReference type="PANTHER" id="PTHR33905:SF1">
    <property type="entry name" value="CST COMPLEX SUBUNIT TEN1"/>
    <property type="match status" value="1"/>
</dbReference>
<evidence type="ECO:0000313" key="2">
    <source>
        <dbReference type="Proteomes" id="UP000623129"/>
    </source>
</evidence>
<accession>A0A833RHC6</accession>
<sequence>MAASGIKPGVPVILRELEPSSPFFKHGQSLRVTGRLEAYQAETGISEISDGNVRLKIYTRHLTDLGFLH</sequence>
<reference evidence="1" key="1">
    <citation type="submission" date="2020-01" db="EMBL/GenBank/DDBJ databases">
        <title>Genome sequence of Kobresia littledalei, the first chromosome-level genome in the family Cyperaceae.</title>
        <authorList>
            <person name="Qu G."/>
        </authorList>
    </citation>
    <scope>NUCLEOTIDE SEQUENCE</scope>
    <source>
        <strain evidence="1">C.B.Clarke</strain>
        <tissue evidence="1">Leaf</tissue>
    </source>
</reference>
<evidence type="ECO:0000313" key="1">
    <source>
        <dbReference type="EMBL" id="KAF3339532.1"/>
    </source>
</evidence>
<proteinExistence type="predicted"/>
<dbReference type="InterPro" id="IPR012340">
    <property type="entry name" value="NA-bd_OB-fold"/>
</dbReference>
<dbReference type="Gene3D" id="2.40.50.140">
    <property type="entry name" value="Nucleic acid-binding proteins"/>
    <property type="match status" value="1"/>
</dbReference>
<keyword evidence="2" id="KW-1185">Reference proteome</keyword>
<dbReference type="AlphaFoldDB" id="A0A833RHC6"/>
<protein>
    <submittedName>
        <fullName evidence="1">Telomere-capping, CST complex subunit</fullName>
    </submittedName>
</protein>
<dbReference type="GO" id="GO:0010521">
    <property type="term" value="F:telomerase inhibitor activity"/>
    <property type="evidence" value="ECO:0007669"/>
    <property type="project" value="TreeGrafter"/>
</dbReference>
<name>A0A833RHC6_9POAL</name>
<dbReference type="GO" id="GO:1990879">
    <property type="term" value="C:CST complex"/>
    <property type="evidence" value="ECO:0007669"/>
    <property type="project" value="InterPro"/>
</dbReference>
<comment type="caution">
    <text evidence="1">The sequence shown here is derived from an EMBL/GenBank/DDBJ whole genome shotgun (WGS) entry which is preliminary data.</text>
</comment>
<dbReference type="Pfam" id="PF15490">
    <property type="entry name" value="Ten1_2"/>
    <property type="match status" value="1"/>
</dbReference>
<organism evidence="1 2">
    <name type="scientific">Carex littledalei</name>
    <dbReference type="NCBI Taxonomy" id="544730"/>
    <lineage>
        <taxon>Eukaryota</taxon>
        <taxon>Viridiplantae</taxon>
        <taxon>Streptophyta</taxon>
        <taxon>Embryophyta</taxon>
        <taxon>Tracheophyta</taxon>
        <taxon>Spermatophyta</taxon>
        <taxon>Magnoliopsida</taxon>
        <taxon>Liliopsida</taxon>
        <taxon>Poales</taxon>
        <taxon>Cyperaceae</taxon>
        <taxon>Cyperoideae</taxon>
        <taxon>Cariceae</taxon>
        <taxon>Carex</taxon>
        <taxon>Carex subgen. Euthyceras</taxon>
    </lineage>
</organism>
<dbReference type="InterPro" id="IPR029146">
    <property type="entry name" value="Ten1_animal_plant"/>
</dbReference>
<dbReference type="GO" id="GO:0032211">
    <property type="term" value="P:negative regulation of telomere maintenance via telomerase"/>
    <property type="evidence" value="ECO:0007669"/>
    <property type="project" value="TreeGrafter"/>
</dbReference>
<dbReference type="GO" id="GO:0042162">
    <property type="term" value="F:telomeric DNA binding"/>
    <property type="evidence" value="ECO:0007669"/>
    <property type="project" value="TreeGrafter"/>
</dbReference>
<dbReference type="EMBL" id="SWLB01000004">
    <property type="protein sequence ID" value="KAF3339532.1"/>
    <property type="molecule type" value="Genomic_DNA"/>
</dbReference>
<dbReference type="Proteomes" id="UP000623129">
    <property type="component" value="Unassembled WGS sequence"/>
</dbReference>
<gene>
    <name evidence="1" type="ORF">FCM35_KLT17003</name>
</gene>
<dbReference type="PANTHER" id="PTHR33905">
    <property type="entry name" value="CST COMPLEX SUBUNIT TEN1"/>
    <property type="match status" value="1"/>
</dbReference>
<dbReference type="GO" id="GO:0003697">
    <property type="term" value="F:single-stranded DNA binding"/>
    <property type="evidence" value="ECO:0007669"/>
    <property type="project" value="InterPro"/>
</dbReference>
<dbReference type="OrthoDB" id="342190at2759"/>